<organism evidence="2 3">
    <name type="scientific">Fimbriiglobus ruber</name>
    <dbReference type="NCBI Taxonomy" id="1908690"/>
    <lineage>
        <taxon>Bacteria</taxon>
        <taxon>Pseudomonadati</taxon>
        <taxon>Planctomycetota</taxon>
        <taxon>Planctomycetia</taxon>
        <taxon>Gemmatales</taxon>
        <taxon>Gemmataceae</taxon>
        <taxon>Fimbriiglobus</taxon>
    </lineage>
</organism>
<dbReference type="EMBL" id="NIDE01000014">
    <property type="protein sequence ID" value="OWK37891.1"/>
    <property type="molecule type" value="Genomic_DNA"/>
</dbReference>
<feature type="region of interest" description="Disordered" evidence="1">
    <location>
        <begin position="50"/>
        <end position="76"/>
    </location>
</feature>
<keyword evidence="3" id="KW-1185">Reference proteome</keyword>
<protein>
    <submittedName>
        <fullName evidence="2">Uncharacterized protein</fullName>
    </submittedName>
</protein>
<dbReference type="Proteomes" id="UP000214646">
    <property type="component" value="Unassembled WGS sequence"/>
</dbReference>
<reference evidence="3" key="1">
    <citation type="submission" date="2017-06" db="EMBL/GenBank/DDBJ databases">
        <title>Genome analysis of Fimbriiglobus ruber SP5, the first member of the order Planctomycetales with confirmed chitinolytic capability.</title>
        <authorList>
            <person name="Ravin N.V."/>
            <person name="Rakitin A.L."/>
            <person name="Ivanova A.A."/>
            <person name="Beletsky A.V."/>
            <person name="Kulichevskaya I.S."/>
            <person name="Mardanov A.V."/>
            <person name="Dedysh S.N."/>
        </authorList>
    </citation>
    <scope>NUCLEOTIDE SEQUENCE [LARGE SCALE GENOMIC DNA]</scope>
    <source>
        <strain evidence="3">SP5</strain>
    </source>
</reference>
<proteinExistence type="predicted"/>
<evidence type="ECO:0000256" key="1">
    <source>
        <dbReference type="SAM" id="MobiDB-lite"/>
    </source>
</evidence>
<evidence type="ECO:0000313" key="2">
    <source>
        <dbReference type="EMBL" id="OWK37891.1"/>
    </source>
</evidence>
<accession>A0A225D8L1</accession>
<comment type="caution">
    <text evidence="2">The sequence shown here is derived from an EMBL/GenBank/DDBJ whole genome shotgun (WGS) entry which is preliminary data.</text>
</comment>
<gene>
    <name evidence="2" type="ORF">FRUB_07011</name>
</gene>
<evidence type="ECO:0000313" key="3">
    <source>
        <dbReference type="Proteomes" id="UP000214646"/>
    </source>
</evidence>
<dbReference type="AlphaFoldDB" id="A0A225D8L1"/>
<name>A0A225D8L1_9BACT</name>
<sequence>MGEAYIPELGQILWGRQLDIWRGHDDSGTPITMDKTKQEKYRTKWRRMANLPQVPKESLPQLQRQLPPKPCNCGEK</sequence>